<dbReference type="Gene3D" id="3.40.50.300">
    <property type="entry name" value="P-loop containing nucleotide triphosphate hydrolases"/>
    <property type="match status" value="1"/>
</dbReference>
<dbReference type="InterPro" id="IPR017972">
    <property type="entry name" value="Cyt_P450_CS"/>
</dbReference>
<dbReference type="InterPro" id="IPR050305">
    <property type="entry name" value="Small_GTPase_Rab"/>
</dbReference>
<dbReference type="InterPro" id="IPR005225">
    <property type="entry name" value="Small_GTP-bd"/>
</dbReference>
<comment type="caution">
    <text evidence="8">The sequence shown here is derived from an EMBL/GenBank/DDBJ whole genome shotgun (WGS) entry which is preliminary data.</text>
</comment>
<evidence type="ECO:0000256" key="6">
    <source>
        <dbReference type="ARBA" id="ARBA00023289"/>
    </source>
</evidence>
<keyword evidence="5" id="KW-0449">Lipoprotein</keyword>
<keyword evidence="4" id="KW-0342">GTP-binding</keyword>
<dbReference type="PRINTS" id="PR00449">
    <property type="entry name" value="RASTRNSFRMNG"/>
</dbReference>
<dbReference type="Proteomes" id="UP001152795">
    <property type="component" value="Unassembled WGS sequence"/>
</dbReference>
<keyword evidence="7" id="KW-0560">Oxidoreductase</keyword>
<dbReference type="PROSITE" id="PS00086">
    <property type="entry name" value="CYTOCHROME_P450"/>
    <property type="match status" value="1"/>
</dbReference>
<dbReference type="InterPro" id="IPR027417">
    <property type="entry name" value="P-loop_NTPase"/>
</dbReference>
<dbReference type="InterPro" id="IPR001806">
    <property type="entry name" value="Small_GTPase"/>
</dbReference>
<dbReference type="SMART" id="SM00174">
    <property type="entry name" value="RHO"/>
    <property type="match status" value="1"/>
</dbReference>
<keyword evidence="7" id="KW-0349">Heme</keyword>
<dbReference type="SUPFAM" id="SSF48264">
    <property type="entry name" value="Cytochrome P450"/>
    <property type="match status" value="1"/>
</dbReference>
<dbReference type="NCBIfam" id="TIGR00231">
    <property type="entry name" value="small_GTP"/>
    <property type="match status" value="1"/>
</dbReference>
<comment type="similarity">
    <text evidence="2 7">Belongs to the cytochrome P450 family.</text>
</comment>
<protein>
    <submittedName>
        <fullName evidence="8">Ras-related Rab-3D-like</fullName>
    </submittedName>
</protein>
<dbReference type="GO" id="GO:0020037">
    <property type="term" value="F:heme binding"/>
    <property type="evidence" value="ECO:0007669"/>
    <property type="project" value="InterPro"/>
</dbReference>
<comment type="similarity">
    <text evidence="1">Belongs to the small GTPase superfamily. Rab family.</text>
</comment>
<evidence type="ECO:0000256" key="7">
    <source>
        <dbReference type="RuleBase" id="RU000461"/>
    </source>
</evidence>
<dbReference type="Pfam" id="PF00071">
    <property type="entry name" value="Ras"/>
    <property type="match status" value="1"/>
</dbReference>
<keyword evidence="7" id="KW-0503">Monooxygenase</keyword>
<dbReference type="CDD" id="cd00154">
    <property type="entry name" value="Rab"/>
    <property type="match status" value="1"/>
</dbReference>
<evidence type="ECO:0000256" key="1">
    <source>
        <dbReference type="ARBA" id="ARBA00006270"/>
    </source>
</evidence>
<dbReference type="FunFam" id="3.40.50.300:FF:001129">
    <property type="entry name" value="ras-related protein Rab-44 isoform X2"/>
    <property type="match status" value="1"/>
</dbReference>
<dbReference type="PANTHER" id="PTHR47980">
    <property type="entry name" value="LD44762P"/>
    <property type="match status" value="1"/>
</dbReference>
<evidence type="ECO:0000256" key="3">
    <source>
        <dbReference type="ARBA" id="ARBA00022741"/>
    </source>
</evidence>
<gene>
    <name evidence="8" type="ORF">PACLA_8A055955</name>
</gene>
<dbReference type="GO" id="GO:0005506">
    <property type="term" value="F:iron ion binding"/>
    <property type="evidence" value="ECO:0007669"/>
    <property type="project" value="InterPro"/>
</dbReference>
<accession>A0A6S7HYB3</accession>
<dbReference type="AlphaFoldDB" id="A0A6S7HYB3"/>
<dbReference type="SMART" id="SM00173">
    <property type="entry name" value="RAS"/>
    <property type="match status" value="1"/>
</dbReference>
<dbReference type="SMART" id="SM00176">
    <property type="entry name" value="RAN"/>
    <property type="match status" value="1"/>
</dbReference>
<sequence length="319" mass="36612">MNPEIWENPEVFDPERFSDAKNIPNFSMTYFPFSIGPRNCIGQTFAKFESKVILAKLLQKFQFRLLPGQTNRMKARLTMTPRDGVMCEDNMSSPDKGYDITYKVLVVGEMSVGKTSLIRRYSRPEEKMAMSYLTTVGIDFVNVIKVVDNVRIRLQIWDTAGQERFRTFTKLHFRGTKGLVLMYDLTNFETFEKLTNWLKDIETSGLNNEQLIIVGNKSDLEHERQVPRERGEKLAHEFGFKFFETSAKDNISIQEVFEELTTDMKDANNPYFVATVPDPRFQNVGMAKIEVVSSDVTDGRLRVVDAAKPSTSYYSCCGS</sequence>
<dbReference type="GO" id="GO:0005525">
    <property type="term" value="F:GTP binding"/>
    <property type="evidence" value="ECO:0007669"/>
    <property type="project" value="UniProtKB-KW"/>
</dbReference>
<dbReference type="SMART" id="SM00175">
    <property type="entry name" value="RAB"/>
    <property type="match status" value="1"/>
</dbReference>
<name>A0A6S7HYB3_PARCT</name>
<keyword evidence="6" id="KW-0636">Prenylation</keyword>
<dbReference type="PROSITE" id="PS51421">
    <property type="entry name" value="RAS"/>
    <property type="match status" value="1"/>
</dbReference>
<dbReference type="GO" id="GO:0016705">
    <property type="term" value="F:oxidoreductase activity, acting on paired donors, with incorporation or reduction of molecular oxygen"/>
    <property type="evidence" value="ECO:0007669"/>
    <property type="project" value="InterPro"/>
</dbReference>
<keyword evidence="7" id="KW-0479">Metal-binding</keyword>
<dbReference type="PROSITE" id="PS51420">
    <property type="entry name" value="RHO"/>
    <property type="match status" value="1"/>
</dbReference>
<dbReference type="Gene3D" id="1.10.630.10">
    <property type="entry name" value="Cytochrome P450"/>
    <property type="match status" value="1"/>
</dbReference>
<keyword evidence="7" id="KW-0408">Iron</keyword>
<dbReference type="PROSITE" id="PS51419">
    <property type="entry name" value="RAB"/>
    <property type="match status" value="1"/>
</dbReference>
<evidence type="ECO:0000256" key="5">
    <source>
        <dbReference type="ARBA" id="ARBA00023288"/>
    </source>
</evidence>
<dbReference type="InterPro" id="IPR036396">
    <property type="entry name" value="Cyt_P450_sf"/>
</dbReference>
<organism evidence="8 9">
    <name type="scientific">Paramuricea clavata</name>
    <name type="common">Red gorgonian</name>
    <name type="synonym">Violescent sea-whip</name>
    <dbReference type="NCBI Taxonomy" id="317549"/>
    <lineage>
        <taxon>Eukaryota</taxon>
        <taxon>Metazoa</taxon>
        <taxon>Cnidaria</taxon>
        <taxon>Anthozoa</taxon>
        <taxon>Octocorallia</taxon>
        <taxon>Malacalcyonacea</taxon>
        <taxon>Plexauridae</taxon>
        <taxon>Paramuricea</taxon>
    </lineage>
</organism>
<dbReference type="GO" id="GO:0003924">
    <property type="term" value="F:GTPase activity"/>
    <property type="evidence" value="ECO:0007669"/>
    <property type="project" value="InterPro"/>
</dbReference>
<evidence type="ECO:0000256" key="4">
    <source>
        <dbReference type="ARBA" id="ARBA00023134"/>
    </source>
</evidence>
<dbReference type="InterPro" id="IPR001128">
    <property type="entry name" value="Cyt_P450"/>
</dbReference>
<dbReference type="Pfam" id="PF00067">
    <property type="entry name" value="p450"/>
    <property type="match status" value="1"/>
</dbReference>
<evidence type="ECO:0000256" key="2">
    <source>
        <dbReference type="ARBA" id="ARBA00010617"/>
    </source>
</evidence>
<evidence type="ECO:0000313" key="8">
    <source>
        <dbReference type="EMBL" id="CAB3997927.1"/>
    </source>
</evidence>
<evidence type="ECO:0000313" key="9">
    <source>
        <dbReference type="Proteomes" id="UP001152795"/>
    </source>
</evidence>
<dbReference type="EMBL" id="CACRXK020003230">
    <property type="protein sequence ID" value="CAB3997927.1"/>
    <property type="molecule type" value="Genomic_DNA"/>
</dbReference>
<dbReference type="OrthoDB" id="6018864at2759"/>
<reference evidence="8" key="1">
    <citation type="submission" date="2020-04" db="EMBL/GenBank/DDBJ databases">
        <authorList>
            <person name="Alioto T."/>
            <person name="Alioto T."/>
            <person name="Gomez Garrido J."/>
        </authorList>
    </citation>
    <scope>NUCLEOTIDE SEQUENCE</scope>
    <source>
        <strain evidence="8">A484AB</strain>
    </source>
</reference>
<dbReference type="SUPFAM" id="SSF52540">
    <property type="entry name" value="P-loop containing nucleoside triphosphate hydrolases"/>
    <property type="match status" value="1"/>
</dbReference>
<keyword evidence="3" id="KW-0547">Nucleotide-binding</keyword>
<proteinExistence type="inferred from homology"/>
<keyword evidence="9" id="KW-1185">Reference proteome</keyword>
<dbReference type="GO" id="GO:0004497">
    <property type="term" value="F:monooxygenase activity"/>
    <property type="evidence" value="ECO:0007669"/>
    <property type="project" value="UniProtKB-KW"/>
</dbReference>